<feature type="region of interest" description="Disordered" evidence="1">
    <location>
        <begin position="1"/>
        <end position="141"/>
    </location>
</feature>
<feature type="compositionally biased region" description="Basic and acidic residues" evidence="1">
    <location>
        <begin position="404"/>
        <end position="418"/>
    </location>
</feature>
<proteinExistence type="predicted"/>
<accession>A0A433U7W5</accession>
<evidence type="ECO:0000313" key="2">
    <source>
        <dbReference type="EMBL" id="RUS89900.1"/>
    </source>
</evidence>
<dbReference type="EMBL" id="RQTK01000045">
    <property type="protein sequence ID" value="RUS89900.1"/>
    <property type="molecule type" value="Genomic_DNA"/>
</dbReference>
<comment type="caution">
    <text evidence="2">The sequence shown here is derived from an EMBL/GenBank/DDBJ whole genome shotgun (WGS) entry which is preliminary data.</text>
</comment>
<dbReference type="AlphaFoldDB" id="A0A433U7W5"/>
<feature type="compositionally biased region" description="Basic and acidic residues" evidence="1">
    <location>
        <begin position="511"/>
        <end position="526"/>
    </location>
</feature>
<name>A0A433U7W5_ELYCH</name>
<feature type="compositionally biased region" description="Basic residues" evidence="1">
    <location>
        <begin position="38"/>
        <end position="55"/>
    </location>
</feature>
<gene>
    <name evidence="2" type="ORF">EGW08_002341</name>
</gene>
<reference evidence="2 3" key="1">
    <citation type="submission" date="2019-01" db="EMBL/GenBank/DDBJ databases">
        <title>A draft genome assembly of the solar-powered sea slug Elysia chlorotica.</title>
        <authorList>
            <person name="Cai H."/>
            <person name="Li Q."/>
            <person name="Fang X."/>
            <person name="Li J."/>
            <person name="Curtis N.E."/>
            <person name="Altenburger A."/>
            <person name="Shibata T."/>
            <person name="Feng M."/>
            <person name="Maeda T."/>
            <person name="Schwartz J.A."/>
            <person name="Shigenobu S."/>
            <person name="Lundholm N."/>
            <person name="Nishiyama T."/>
            <person name="Yang H."/>
            <person name="Hasebe M."/>
            <person name="Li S."/>
            <person name="Pierce S.K."/>
            <person name="Wang J."/>
        </authorList>
    </citation>
    <scope>NUCLEOTIDE SEQUENCE [LARGE SCALE GENOMIC DNA]</scope>
    <source>
        <strain evidence="2">EC2010</strain>
        <tissue evidence="2">Whole organism of an adult</tissue>
    </source>
</reference>
<feature type="compositionally biased region" description="Basic and acidic residues" evidence="1">
    <location>
        <begin position="548"/>
        <end position="560"/>
    </location>
</feature>
<feature type="compositionally biased region" description="Basic residues" evidence="1">
    <location>
        <begin position="63"/>
        <end position="74"/>
    </location>
</feature>
<evidence type="ECO:0000313" key="3">
    <source>
        <dbReference type="Proteomes" id="UP000271974"/>
    </source>
</evidence>
<protein>
    <submittedName>
        <fullName evidence="2">Uncharacterized protein</fullName>
    </submittedName>
</protein>
<sequence>MEPTDAGVHSTDLIKLSLRDKKKLKKRREKDGFFGDSKKRHHHSRKKTSRSKSKKSRDENTSHRRHKHHRHGSHTGKETAAKNQREFRSKSHIGLRSESLKERGKDCLPEKKNQKQKEDVAEEEQKEQNQEDEEEEGSAIFIEDELCYIDEPFADDEYFNNDDDDNDYDDDDEYYGAEYWENLYYFDDDGETYDYDGYYFHGEAGDEDYEEEAFDNPEKEDLALEVSLGHEAWTTASLDGSGLFNKHRQLGSSFCATKTEQAGLTQYFPAQDLSASAGDVRLTCLDYLPMIEPPPYQERCPYVGCDIPGASSNPRSLDLPPVPAYRESPASVTQLNKKLKAGRKNLPLWKRFKCSVKETFRFVMPRFIRRNRGRDIEKISPEVTEDDADGDGYGEHNGASVKMKKGEEKDNNENKEEPLSLEDINWNFQPQGGGPQHGGGRKGVRRPIRGRGRGRGRRGMRGRGMRGRGRGIRGMPFRGRGMRAPRRGVTMRGDKSGRPPRGATVPGTATFKDRDKDRDRRRDKAREHKHRKMSSKSSKQVSSAIGDLQKKLRAVDDRGRVSVRTKQKRPKEPRDGSRGKSMSVVYYCPPKDTESVASQTSKPPRSKLMEFFCPFCRFNVEWT</sequence>
<feature type="compositionally biased region" description="Basic residues" evidence="1">
    <location>
        <begin position="439"/>
        <end position="471"/>
    </location>
</feature>
<evidence type="ECO:0000256" key="1">
    <source>
        <dbReference type="SAM" id="MobiDB-lite"/>
    </source>
</evidence>
<feature type="compositionally biased region" description="Basic and acidic residues" evidence="1">
    <location>
        <begin position="98"/>
        <end position="119"/>
    </location>
</feature>
<keyword evidence="3" id="KW-1185">Reference proteome</keyword>
<feature type="compositionally biased region" description="Acidic residues" evidence="1">
    <location>
        <begin position="383"/>
        <end position="392"/>
    </location>
</feature>
<dbReference type="OrthoDB" id="10680459at2759"/>
<feature type="region of interest" description="Disordered" evidence="1">
    <location>
        <begin position="379"/>
        <end position="585"/>
    </location>
</feature>
<dbReference type="Proteomes" id="UP000271974">
    <property type="component" value="Unassembled WGS sequence"/>
</dbReference>
<feature type="compositionally biased region" description="Basic and acidic residues" evidence="1">
    <location>
        <begin position="75"/>
        <end position="89"/>
    </location>
</feature>
<feature type="compositionally biased region" description="Acidic residues" evidence="1">
    <location>
        <begin position="120"/>
        <end position="141"/>
    </location>
</feature>
<organism evidence="2 3">
    <name type="scientific">Elysia chlorotica</name>
    <name type="common">Eastern emerald elysia</name>
    <name type="synonym">Sea slug</name>
    <dbReference type="NCBI Taxonomy" id="188477"/>
    <lineage>
        <taxon>Eukaryota</taxon>
        <taxon>Metazoa</taxon>
        <taxon>Spiralia</taxon>
        <taxon>Lophotrochozoa</taxon>
        <taxon>Mollusca</taxon>
        <taxon>Gastropoda</taxon>
        <taxon>Heterobranchia</taxon>
        <taxon>Euthyneura</taxon>
        <taxon>Panpulmonata</taxon>
        <taxon>Sacoglossa</taxon>
        <taxon>Placobranchoidea</taxon>
        <taxon>Plakobranchidae</taxon>
        <taxon>Elysia</taxon>
    </lineage>
</organism>